<comment type="catalytic activity">
    <reaction evidence="1 7">
        <text>Hydrolysis of (1-&gt;4)-beta-linkages between N-acetylmuramic acid and N-acetyl-D-glucosamine residues in a peptidoglycan and between N-acetyl-D-glucosamine residues in chitodextrins.</text>
        <dbReference type="EC" id="3.2.1.17"/>
    </reaction>
</comment>
<evidence type="ECO:0000313" key="8">
    <source>
        <dbReference type="EMBL" id="ENV16248.1"/>
    </source>
</evidence>
<evidence type="ECO:0000256" key="5">
    <source>
        <dbReference type="ARBA" id="ARBA00023200"/>
    </source>
</evidence>
<dbReference type="InterPro" id="IPR034690">
    <property type="entry name" value="Endolysin_T4_type"/>
</dbReference>
<dbReference type="GO" id="GO:0009253">
    <property type="term" value="P:peptidoglycan catabolic process"/>
    <property type="evidence" value="ECO:0007669"/>
    <property type="project" value="InterPro"/>
</dbReference>
<reference evidence="8 9" key="1">
    <citation type="submission" date="2013-02" db="EMBL/GenBank/DDBJ databases">
        <title>The Genome Sequence of Acinetobacter guillouiae NIPH 991.</title>
        <authorList>
            <consortium name="The Broad Institute Genome Sequencing Platform"/>
            <consortium name="The Broad Institute Genome Sequencing Center for Infectious Disease"/>
            <person name="Cerqueira G."/>
            <person name="Feldgarden M."/>
            <person name="Courvalin P."/>
            <person name="Perichon B."/>
            <person name="Grillot-Courvalin C."/>
            <person name="Clermont D."/>
            <person name="Rocha E."/>
            <person name="Yoon E.-J."/>
            <person name="Nemec A."/>
            <person name="Walker B."/>
            <person name="Young S.K."/>
            <person name="Zeng Q."/>
            <person name="Gargeya S."/>
            <person name="Fitzgerald M."/>
            <person name="Haas B."/>
            <person name="Abouelleil A."/>
            <person name="Alvarado L."/>
            <person name="Arachchi H.M."/>
            <person name="Berlin A.M."/>
            <person name="Chapman S.B."/>
            <person name="Dewar J."/>
            <person name="Goldberg J."/>
            <person name="Griggs A."/>
            <person name="Gujja S."/>
            <person name="Hansen M."/>
            <person name="Howarth C."/>
            <person name="Imamovic A."/>
            <person name="Larimer J."/>
            <person name="McCowan C."/>
            <person name="Murphy C."/>
            <person name="Neiman D."/>
            <person name="Pearson M."/>
            <person name="Priest M."/>
            <person name="Roberts A."/>
            <person name="Saif S."/>
            <person name="Shea T."/>
            <person name="Sisk P."/>
            <person name="Sykes S."/>
            <person name="Wortman J."/>
            <person name="Nusbaum C."/>
            <person name="Birren B."/>
        </authorList>
    </citation>
    <scope>NUCLEOTIDE SEQUENCE [LARGE SCALE GENOMIC DNA]</scope>
    <source>
        <strain evidence="8 9">NIPH 991</strain>
    </source>
</reference>
<evidence type="ECO:0000256" key="1">
    <source>
        <dbReference type="ARBA" id="ARBA00000632"/>
    </source>
</evidence>
<accession>N8Y9C9</accession>
<keyword evidence="5" id="KW-1035">Host cytoplasm</keyword>
<dbReference type="Proteomes" id="UP000013148">
    <property type="component" value="Unassembled WGS sequence"/>
</dbReference>
<keyword evidence="6 7" id="KW-0326">Glycosidase</keyword>
<dbReference type="EC" id="3.2.1.17" evidence="7"/>
<dbReference type="CDD" id="cd00737">
    <property type="entry name" value="lyz_endolysin_autolysin"/>
    <property type="match status" value="1"/>
</dbReference>
<comment type="caution">
    <text evidence="8">The sequence shown here is derived from an EMBL/GenBank/DDBJ whole genome shotgun (WGS) entry which is preliminary data.</text>
</comment>
<dbReference type="InterPro" id="IPR051018">
    <property type="entry name" value="Bacteriophage_GH24"/>
</dbReference>
<sequence length="205" mass="22885">MTRFWSKFFSKLFSTLFSKPLNQQQRELNKHRADYSNSNIGVAIDSDTNVIGFAQDQITHVSPQGVDLICGFEGLELKAYDDGVGVCTIGYGTTIYPHGKAVQYGDTCTIEQAKNYMQYDLRRFEQAVTAAVNVPLNQNQFDALVSLSYNIGIGAFKNSTLLKLLNASDYHAASHQFDVWIKAGGKTVQGLVNRRAVEKTLFLKR</sequence>
<keyword evidence="3 7" id="KW-0081">Bacteriolytic enzyme</keyword>
<dbReference type="PANTHER" id="PTHR38107">
    <property type="match status" value="1"/>
</dbReference>
<proteinExistence type="inferred from homology"/>
<keyword evidence="2 7" id="KW-0929">Antimicrobial</keyword>
<dbReference type="InterPro" id="IPR033907">
    <property type="entry name" value="Endolysin_autolysin"/>
</dbReference>
<dbReference type="EMBL" id="APPJ01000012">
    <property type="protein sequence ID" value="ENV16248.1"/>
    <property type="molecule type" value="Genomic_DNA"/>
</dbReference>
<keyword evidence="9" id="KW-1185">Reference proteome</keyword>
<dbReference type="GO" id="GO:0003796">
    <property type="term" value="F:lysozyme activity"/>
    <property type="evidence" value="ECO:0007669"/>
    <property type="project" value="UniProtKB-EC"/>
</dbReference>
<dbReference type="HOGENOM" id="CLU_091641_3_1_6"/>
<dbReference type="AlphaFoldDB" id="N8Y9C9"/>
<evidence type="ECO:0000256" key="3">
    <source>
        <dbReference type="ARBA" id="ARBA00022638"/>
    </source>
</evidence>
<comment type="similarity">
    <text evidence="7">Belongs to the glycosyl hydrolase 24 family.</text>
</comment>
<organism evidence="8 9">
    <name type="scientific">Acinetobacter guillouiae NIPH 991</name>
    <dbReference type="NCBI Taxonomy" id="1217656"/>
    <lineage>
        <taxon>Bacteria</taxon>
        <taxon>Pseudomonadati</taxon>
        <taxon>Pseudomonadota</taxon>
        <taxon>Gammaproteobacteria</taxon>
        <taxon>Moraxellales</taxon>
        <taxon>Moraxellaceae</taxon>
        <taxon>Acinetobacter</taxon>
    </lineage>
</organism>
<dbReference type="SUPFAM" id="SSF53955">
    <property type="entry name" value="Lysozyme-like"/>
    <property type="match status" value="1"/>
</dbReference>
<dbReference type="PANTHER" id="PTHR38107:SF3">
    <property type="entry name" value="LYSOZYME RRRD-RELATED"/>
    <property type="match status" value="1"/>
</dbReference>
<keyword evidence="4 7" id="KW-0378">Hydrolase</keyword>
<name>N8Y9C9_ACIGI</name>
<evidence type="ECO:0000256" key="4">
    <source>
        <dbReference type="ARBA" id="ARBA00022801"/>
    </source>
</evidence>
<dbReference type="GO" id="GO:0016998">
    <property type="term" value="P:cell wall macromolecule catabolic process"/>
    <property type="evidence" value="ECO:0007669"/>
    <property type="project" value="InterPro"/>
</dbReference>
<evidence type="ECO:0000313" key="9">
    <source>
        <dbReference type="Proteomes" id="UP000013148"/>
    </source>
</evidence>
<dbReference type="RefSeq" id="WP_004821677.1">
    <property type="nucleotide sequence ID" value="NZ_KB849456.1"/>
</dbReference>
<dbReference type="HAMAP" id="MF_04110">
    <property type="entry name" value="ENDOLYSIN_T4"/>
    <property type="match status" value="1"/>
</dbReference>
<gene>
    <name evidence="8" type="ORF">F964_03183</name>
</gene>
<dbReference type="GO" id="GO:0042742">
    <property type="term" value="P:defense response to bacterium"/>
    <property type="evidence" value="ECO:0007669"/>
    <property type="project" value="UniProtKB-KW"/>
</dbReference>
<evidence type="ECO:0000256" key="2">
    <source>
        <dbReference type="ARBA" id="ARBA00022529"/>
    </source>
</evidence>
<dbReference type="Pfam" id="PF00959">
    <property type="entry name" value="Phage_lysozyme"/>
    <property type="match status" value="1"/>
</dbReference>
<dbReference type="InterPro" id="IPR023346">
    <property type="entry name" value="Lysozyme-like_dom_sf"/>
</dbReference>
<dbReference type="eggNOG" id="COG3772">
    <property type="taxonomic scope" value="Bacteria"/>
</dbReference>
<dbReference type="InterPro" id="IPR002196">
    <property type="entry name" value="Glyco_hydro_24"/>
</dbReference>
<dbReference type="PATRIC" id="fig|1217656.3.peg.3128"/>
<protein>
    <recommendedName>
        <fullName evidence="7">Lysozyme</fullName>
        <ecNumber evidence="7">3.2.1.17</ecNumber>
    </recommendedName>
</protein>
<dbReference type="InterPro" id="IPR023347">
    <property type="entry name" value="Lysozyme_dom_sf"/>
</dbReference>
<dbReference type="GO" id="GO:0031640">
    <property type="term" value="P:killing of cells of another organism"/>
    <property type="evidence" value="ECO:0007669"/>
    <property type="project" value="UniProtKB-KW"/>
</dbReference>
<dbReference type="Gene3D" id="1.10.530.40">
    <property type="match status" value="1"/>
</dbReference>
<evidence type="ECO:0000256" key="7">
    <source>
        <dbReference type="RuleBase" id="RU003788"/>
    </source>
</evidence>
<evidence type="ECO:0000256" key="6">
    <source>
        <dbReference type="ARBA" id="ARBA00023295"/>
    </source>
</evidence>